<gene>
    <name evidence="1" type="ORF">PPNO1_LOCUS3388</name>
</gene>
<comment type="caution">
    <text evidence="1">The sequence shown here is derived from an EMBL/GenBank/DDBJ whole genome shotgun (WGS) entry which is preliminary data.</text>
</comment>
<proteinExistence type="predicted"/>
<protein>
    <submittedName>
        <fullName evidence="1">Uncharacterized protein</fullName>
    </submittedName>
</protein>
<dbReference type="EMBL" id="CALLCH030000008">
    <property type="protein sequence ID" value="CAI4213644.1"/>
    <property type="molecule type" value="Genomic_DNA"/>
</dbReference>
<organism evidence="1 2">
    <name type="scientific">Parascedosporium putredinis</name>
    <dbReference type="NCBI Taxonomy" id="1442378"/>
    <lineage>
        <taxon>Eukaryota</taxon>
        <taxon>Fungi</taxon>
        <taxon>Dikarya</taxon>
        <taxon>Ascomycota</taxon>
        <taxon>Pezizomycotina</taxon>
        <taxon>Sordariomycetes</taxon>
        <taxon>Hypocreomycetidae</taxon>
        <taxon>Microascales</taxon>
        <taxon>Microascaceae</taxon>
        <taxon>Parascedosporium</taxon>
    </lineage>
</organism>
<name>A0A9P1M8H1_9PEZI</name>
<evidence type="ECO:0000313" key="1">
    <source>
        <dbReference type="EMBL" id="CAI4213644.1"/>
    </source>
</evidence>
<accession>A0A9P1M8H1</accession>
<keyword evidence="2" id="KW-1185">Reference proteome</keyword>
<reference evidence="1" key="1">
    <citation type="submission" date="2022-11" db="EMBL/GenBank/DDBJ databases">
        <authorList>
            <person name="Scott C."/>
            <person name="Bruce N."/>
        </authorList>
    </citation>
    <scope>NUCLEOTIDE SEQUENCE</scope>
</reference>
<evidence type="ECO:0000313" key="2">
    <source>
        <dbReference type="Proteomes" id="UP000838763"/>
    </source>
</evidence>
<dbReference type="AlphaFoldDB" id="A0A9P1M8H1"/>
<dbReference type="Proteomes" id="UP000838763">
    <property type="component" value="Unassembled WGS sequence"/>
</dbReference>
<sequence length="98" mass="10382">MDPLGEVEIGRNRLAVDVEESRTENGDLVVALELEADVFAGAGETAATPLEGAYGIHRDAVKVELCVNPFTLNVGKAGPKDGAVERDVLGRLVERHGD</sequence>